<evidence type="ECO:0000313" key="2">
    <source>
        <dbReference type="Proteomes" id="UP001055811"/>
    </source>
</evidence>
<proteinExistence type="predicted"/>
<organism evidence="1 2">
    <name type="scientific">Cichorium intybus</name>
    <name type="common">Chicory</name>
    <dbReference type="NCBI Taxonomy" id="13427"/>
    <lineage>
        <taxon>Eukaryota</taxon>
        <taxon>Viridiplantae</taxon>
        <taxon>Streptophyta</taxon>
        <taxon>Embryophyta</taxon>
        <taxon>Tracheophyta</taxon>
        <taxon>Spermatophyta</taxon>
        <taxon>Magnoliopsida</taxon>
        <taxon>eudicotyledons</taxon>
        <taxon>Gunneridae</taxon>
        <taxon>Pentapetalae</taxon>
        <taxon>asterids</taxon>
        <taxon>campanulids</taxon>
        <taxon>Asterales</taxon>
        <taxon>Asteraceae</taxon>
        <taxon>Cichorioideae</taxon>
        <taxon>Cichorieae</taxon>
        <taxon>Cichoriinae</taxon>
        <taxon>Cichorium</taxon>
    </lineage>
</organism>
<sequence length="282" mass="30286">MSTGPFGTGHSGAGPSGAGPSGIGPFEDDKSRDDENKDGDDENEDGSEDNEDENENDDMSLSESEEKGNEERNSPPLTPPKHNSPIIHEGDCKYNPERNSRSGKSTCKSVCQPRQDKTQAKDGKEKTIAIALGIENESVCGEFSELNAEIYFGFDSTLADHKWHCFSDSESIRAQIPPSIQKHGGNNGGSCGSCWSFSTTGALEGENLLATGKLESLSKQQLIDCDHECDPEEKGSCDAGCNGGLMNSALEYTLKAGGLMREKDYPYTATDRGTCKLTNPKL</sequence>
<name>A0ACB9H494_CICIN</name>
<dbReference type="Proteomes" id="UP001055811">
    <property type="component" value="Linkage Group LG01"/>
</dbReference>
<protein>
    <submittedName>
        <fullName evidence="1">Uncharacterized protein</fullName>
    </submittedName>
</protein>
<comment type="caution">
    <text evidence="1">The sequence shown here is derived from an EMBL/GenBank/DDBJ whole genome shotgun (WGS) entry which is preliminary data.</text>
</comment>
<dbReference type="EMBL" id="CM042009">
    <property type="protein sequence ID" value="KAI3790560.1"/>
    <property type="molecule type" value="Genomic_DNA"/>
</dbReference>
<reference evidence="1 2" key="2">
    <citation type="journal article" date="2022" name="Mol. Ecol. Resour.">
        <title>The genomes of chicory, endive, great burdock and yacon provide insights into Asteraceae paleo-polyploidization history and plant inulin production.</title>
        <authorList>
            <person name="Fan W."/>
            <person name="Wang S."/>
            <person name="Wang H."/>
            <person name="Wang A."/>
            <person name="Jiang F."/>
            <person name="Liu H."/>
            <person name="Zhao H."/>
            <person name="Xu D."/>
            <person name="Zhang Y."/>
        </authorList>
    </citation>
    <scope>NUCLEOTIDE SEQUENCE [LARGE SCALE GENOMIC DNA]</scope>
    <source>
        <strain evidence="2">cv. Punajuju</strain>
        <tissue evidence="1">Leaves</tissue>
    </source>
</reference>
<reference evidence="2" key="1">
    <citation type="journal article" date="2022" name="Mol. Ecol. Resour.">
        <title>The genomes of chicory, endive, great burdock and yacon provide insights into Asteraceae palaeo-polyploidization history and plant inulin production.</title>
        <authorList>
            <person name="Fan W."/>
            <person name="Wang S."/>
            <person name="Wang H."/>
            <person name="Wang A."/>
            <person name="Jiang F."/>
            <person name="Liu H."/>
            <person name="Zhao H."/>
            <person name="Xu D."/>
            <person name="Zhang Y."/>
        </authorList>
    </citation>
    <scope>NUCLEOTIDE SEQUENCE [LARGE SCALE GENOMIC DNA]</scope>
    <source>
        <strain evidence="2">cv. Punajuju</strain>
    </source>
</reference>
<gene>
    <name evidence="1" type="ORF">L2E82_03681</name>
</gene>
<keyword evidence="2" id="KW-1185">Reference proteome</keyword>
<evidence type="ECO:0000313" key="1">
    <source>
        <dbReference type="EMBL" id="KAI3790560.1"/>
    </source>
</evidence>
<accession>A0ACB9H494</accession>